<keyword evidence="8" id="KW-0325">Glycoprotein</keyword>
<evidence type="ECO:0000313" key="14">
    <source>
        <dbReference type="Proteomes" id="UP001159428"/>
    </source>
</evidence>
<dbReference type="FunFam" id="2.60.40.10:FF:000028">
    <property type="entry name" value="Neuronal cell adhesion molecule"/>
    <property type="match status" value="1"/>
</dbReference>
<keyword evidence="6 10" id="KW-0472">Membrane</keyword>
<dbReference type="FunFam" id="2.60.120.260:FF:000016">
    <property type="entry name" value="Contactin-associated protein-like 4 isoform 1"/>
    <property type="match status" value="1"/>
</dbReference>
<dbReference type="PROSITE" id="PS50853">
    <property type="entry name" value="FN3"/>
    <property type="match status" value="4"/>
</dbReference>
<evidence type="ECO:0000256" key="10">
    <source>
        <dbReference type="SAM" id="Phobius"/>
    </source>
</evidence>
<dbReference type="PANTHER" id="PTHR24051:SF9">
    <property type="entry name" value="FIBRONECTIN TYPE-III DOMAIN-CONTAINING PROTEIN"/>
    <property type="match status" value="1"/>
</dbReference>
<feature type="domain" description="Fibronectin type-III" evidence="12">
    <location>
        <begin position="180"/>
        <end position="276"/>
    </location>
</feature>
<gene>
    <name evidence="13" type="ORF">PMEA_00006943</name>
</gene>
<feature type="transmembrane region" description="Helical" evidence="10">
    <location>
        <begin position="733"/>
        <end position="757"/>
    </location>
</feature>
<dbReference type="Pfam" id="PF23144">
    <property type="entry name" value="Fn3_PTPRU"/>
    <property type="match status" value="1"/>
</dbReference>
<keyword evidence="14" id="KW-1185">Reference proteome</keyword>
<evidence type="ECO:0000256" key="7">
    <source>
        <dbReference type="ARBA" id="ARBA00023157"/>
    </source>
</evidence>
<dbReference type="AlphaFoldDB" id="A0AAU9WG67"/>
<evidence type="ECO:0000313" key="13">
    <source>
        <dbReference type="EMBL" id="CAH3116132.1"/>
    </source>
</evidence>
<dbReference type="PANTHER" id="PTHR24051">
    <property type="entry name" value="SUSHI DOMAIN-CONTAINING PROTEIN 1"/>
    <property type="match status" value="1"/>
</dbReference>
<dbReference type="InterPro" id="IPR000421">
    <property type="entry name" value="FA58C"/>
</dbReference>
<comment type="subcellular location">
    <subcellularLocation>
        <location evidence="1">Membrane</location>
        <topology evidence="1">Single-pass type I membrane protein</topology>
    </subcellularLocation>
</comment>
<evidence type="ECO:0000259" key="11">
    <source>
        <dbReference type="PROSITE" id="PS50022"/>
    </source>
</evidence>
<keyword evidence="2 10" id="KW-0812">Transmembrane</keyword>
<name>A0AAU9WG67_9CNID</name>
<keyword evidence="4" id="KW-0677">Repeat</keyword>
<evidence type="ECO:0000256" key="6">
    <source>
        <dbReference type="ARBA" id="ARBA00023136"/>
    </source>
</evidence>
<dbReference type="GO" id="GO:0016020">
    <property type="term" value="C:membrane"/>
    <property type="evidence" value="ECO:0007669"/>
    <property type="project" value="UniProtKB-SubCell"/>
</dbReference>
<dbReference type="SMART" id="SM00060">
    <property type="entry name" value="FN3"/>
    <property type="match status" value="4"/>
</dbReference>
<evidence type="ECO:0000256" key="9">
    <source>
        <dbReference type="SAM" id="MobiDB-lite"/>
    </source>
</evidence>
<dbReference type="Proteomes" id="UP001159428">
    <property type="component" value="Unassembled WGS sequence"/>
</dbReference>
<evidence type="ECO:0000256" key="5">
    <source>
        <dbReference type="ARBA" id="ARBA00022989"/>
    </source>
</evidence>
<evidence type="ECO:0000256" key="2">
    <source>
        <dbReference type="ARBA" id="ARBA00022692"/>
    </source>
</evidence>
<dbReference type="SMART" id="SM00231">
    <property type="entry name" value="FA58C"/>
    <property type="match status" value="1"/>
</dbReference>
<dbReference type="SUPFAM" id="SSF49785">
    <property type="entry name" value="Galactose-binding domain-like"/>
    <property type="match status" value="1"/>
</dbReference>
<dbReference type="InterPro" id="IPR051622">
    <property type="entry name" value="R-tyr_protein_phosphatases"/>
</dbReference>
<dbReference type="Gene3D" id="2.60.120.260">
    <property type="entry name" value="Galactose-binding domain-like"/>
    <property type="match status" value="1"/>
</dbReference>
<feature type="region of interest" description="Disordered" evidence="9">
    <location>
        <begin position="771"/>
        <end position="843"/>
    </location>
</feature>
<dbReference type="PROSITE" id="PS50022">
    <property type="entry name" value="FA58C_3"/>
    <property type="match status" value="1"/>
</dbReference>
<reference evidence="13 14" key="1">
    <citation type="submission" date="2022-05" db="EMBL/GenBank/DDBJ databases">
        <authorList>
            <consortium name="Genoscope - CEA"/>
            <person name="William W."/>
        </authorList>
    </citation>
    <scope>NUCLEOTIDE SEQUENCE [LARGE SCALE GENOMIC DNA]</scope>
</reference>
<dbReference type="SUPFAM" id="SSF49265">
    <property type="entry name" value="Fibronectin type III"/>
    <property type="match status" value="3"/>
</dbReference>
<organism evidence="13 14">
    <name type="scientific">Pocillopora meandrina</name>
    <dbReference type="NCBI Taxonomy" id="46732"/>
    <lineage>
        <taxon>Eukaryota</taxon>
        <taxon>Metazoa</taxon>
        <taxon>Cnidaria</taxon>
        <taxon>Anthozoa</taxon>
        <taxon>Hexacorallia</taxon>
        <taxon>Scleractinia</taxon>
        <taxon>Astrocoeniina</taxon>
        <taxon>Pocilloporidae</taxon>
        <taxon>Pocillopora</taxon>
    </lineage>
</organism>
<comment type="caution">
    <text evidence="13">The sequence shown here is derived from an EMBL/GenBank/DDBJ whole genome shotgun (WGS) entry which is preliminary data.</text>
</comment>
<accession>A0AAU9WG67</accession>
<sequence>MYDKLILWVETKVYGNYDCLLTACHSQAIGVTSSDAIPDGSFSASTQANDGRGPSAGRLNGYNGGWAPKTNTNHTDYLQIDLQYDYVICAVATQGSVNSDQWTTKYKIKLSLGVTFNTYKENNTEKVFNGNSGRNDIVKHGLREYALARFIRFVPTEYYGYKALRVEVYGVLLSTVPSQAPGNFTVTAISSTSIKASWASLPEYARHGDITGYKLFYRQKGSVDNLVMESVTGAETLTKDFTNLNKYTKYGFQVLPVGSRGEGPKSSVKVEQTLEDAPTIPSNLSQAEIMPDKQVGPKIKLTWYKPAEENGIIRSYTVFYSHNEDPYNIHTKTLKQNIFSYTVDVLGGATYQFHVRAATIKPGPNATLSVAVNDYEPSVAPNDASFSRLNQTTFNISWSPLTRKESYSKVISYEVKISLVLSGSRQKRSPANSKTVNTTKAFVILYDIQPCYNVYVRAYTKAGPGPYGQPLPLELIPGAPNNLRATDSQSTEMTLEWVRPQPAMEEEWKVEYSGKKSYNNSFSHEGSKDVQGTTKYTLDNLVPGTKYDLRVYGISKCGNNGFPSSFEVETKIGEPLAPVVLSLTTRKVAELQAEIDLWPAEQRNGPISAYQIIILKVSDCVQELPKDFHLKLKDLNDENLNFHPFYIAAEIENDPVHEKSWNFTVGDGKSYGTFINKELRKGGNYFAYQRAITRFNGQILEGYARKVASISVTPESLKYTKETIKGDTSESQVFRAAVIALCCIVFFLLIVIGALIWRLRRTELNKKATTVNSGIPAPSGGHQVSEPGVYMELHPRPSEGKSREPPEYQSLQDTQVTSNYYNVGFKRERSGKKDGGIYENSHS</sequence>
<keyword evidence="3" id="KW-0732">Signal</keyword>
<dbReference type="CDD" id="cd00057">
    <property type="entry name" value="FA58C"/>
    <property type="match status" value="1"/>
</dbReference>
<feature type="compositionally biased region" description="Basic and acidic residues" evidence="9">
    <location>
        <begin position="825"/>
        <end position="843"/>
    </location>
</feature>
<dbReference type="InterPro" id="IPR057598">
    <property type="entry name" value="Fn3_PTPRU"/>
</dbReference>
<dbReference type="PROSITE" id="PS01285">
    <property type="entry name" value="FA58C_1"/>
    <property type="match status" value="1"/>
</dbReference>
<keyword evidence="5 10" id="KW-1133">Transmembrane helix</keyword>
<dbReference type="Gene3D" id="2.60.40.10">
    <property type="entry name" value="Immunoglobulins"/>
    <property type="match status" value="4"/>
</dbReference>
<feature type="domain" description="F5/8 type C" evidence="11">
    <location>
        <begin position="24"/>
        <end position="171"/>
    </location>
</feature>
<feature type="domain" description="Fibronectin type-III" evidence="12">
    <location>
        <begin position="380"/>
        <end position="478"/>
    </location>
</feature>
<feature type="compositionally biased region" description="Polar residues" evidence="9">
    <location>
        <begin position="809"/>
        <end position="821"/>
    </location>
</feature>
<dbReference type="Pfam" id="PF00754">
    <property type="entry name" value="F5_F8_type_C"/>
    <property type="match status" value="1"/>
</dbReference>
<dbReference type="InterPro" id="IPR003961">
    <property type="entry name" value="FN3_dom"/>
</dbReference>
<evidence type="ECO:0000256" key="8">
    <source>
        <dbReference type="ARBA" id="ARBA00023180"/>
    </source>
</evidence>
<dbReference type="CDD" id="cd00063">
    <property type="entry name" value="FN3"/>
    <property type="match status" value="4"/>
</dbReference>
<evidence type="ECO:0000259" key="12">
    <source>
        <dbReference type="PROSITE" id="PS50853"/>
    </source>
</evidence>
<keyword evidence="7" id="KW-1015">Disulfide bond</keyword>
<dbReference type="Pfam" id="PF00041">
    <property type="entry name" value="fn3"/>
    <property type="match status" value="3"/>
</dbReference>
<dbReference type="InterPro" id="IPR036116">
    <property type="entry name" value="FN3_sf"/>
</dbReference>
<evidence type="ECO:0000256" key="3">
    <source>
        <dbReference type="ARBA" id="ARBA00022729"/>
    </source>
</evidence>
<feature type="domain" description="Fibronectin type-III" evidence="12">
    <location>
        <begin position="280"/>
        <end position="377"/>
    </location>
</feature>
<feature type="compositionally biased region" description="Basic and acidic residues" evidence="9">
    <location>
        <begin position="793"/>
        <end position="806"/>
    </location>
</feature>
<dbReference type="InterPro" id="IPR008979">
    <property type="entry name" value="Galactose-bd-like_sf"/>
</dbReference>
<evidence type="ECO:0000256" key="1">
    <source>
        <dbReference type="ARBA" id="ARBA00004479"/>
    </source>
</evidence>
<dbReference type="EMBL" id="CALNXJ010000015">
    <property type="protein sequence ID" value="CAH3116132.1"/>
    <property type="molecule type" value="Genomic_DNA"/>
</dbReference>
<proteinExistence type="predicted"/>
<dbReference type="InterPro" id="IPR013783">
    <property type="entry name" value="Ig-like_fold"/>
</dbReference>
<evidence type="ECO:0000256" key="4">
    <source>
        <dbReference type="ARBA" id="ARBA00022737"/>
    </source>
</evidence>
<protein>
    <submittedName>
        <fullName evidence="13">Uncharacterized protein</fullName>
    </submittedName>
</protein>
<feature type="domain" description="Fibronectin type-III" evidence="12">
    <location>
        <begin position="479"/>
        <end position="575"/>
    </location>
</feature>